<sequence length="163" mass="18338">MHPLIVASLNRKALCYSLEIARVYKSYLKMSDPDCVEYICPEDKLPAPLPTIAQIDAAVEEEGAEIFYENLGLGCTLFRYSPEFLVFFGPGVDPERIRLGHQRIRGIGPHTRIFGMFEILRMNYLFGYVILDDKLDGEFKKDAEDENGEDADAGKSELAQPSA</sequence>
<proteinExistence type="predicted"/>
<dbReference type="Proteomes" id="UP000766486">
    <property type="component" value="Unassembled WGS sequence"/>
</dbReference>
<feature type="region of interest" description="Disordered" evidence="1">
    <location>
        <begin position="141"/>
        <end position="163"/>
    </location>
</feature>
<protein>
    <submittedName>
        <fullName evidence="2">Uncharacterized protein</fullName>
    </submittedName>
</protein>
<keyword evidence="3" id="KW-1185">Reference proteome</keyword>
<evidence type="ECO:0000256" key="1">
    <source>
        <dbReference type="SAM" id="MobiDB-lite"/>
    </source>
</evidence>
<comment type="caution">
    <text evidence="2">The sequence shown here is derived from an EMBL/GenBank/DDBJ whole genome shotgun (WGS) entry which is preliminary data.</text>
</comment>
<evidence type="ECO:0000313" key="2">
    <source>
        <dbReference type="EMBL" id="VUC28158.1"/>
    </source>
</evidence>
<organism evidence="2 3">
    <name type="scientific">Bionectria ochroleuca</name>
    <name type="common">Gliocladium roseum</name>
    <dbReference type="NCBI Taxonomy" id="29856"/>
    <lineage>
        <taxon>Eukaryota</taxon>
        <taxon>Fungi</taxon>
        <taxon>Dikarya</taxon>
        <taxon>Ascomycota</taxon>
        <taxon>Pezizomycotina</taxon>
        <taxon>Sordariomycetes</taxon>
        <taxon>Hypocreomycetidae</taxon>
        <taxon>Hypocreales</taxon>
        <taxon>Bionectriaceae</taxon>
        <taxon>Clonostachys</taxon>
    </lineage>
</organism>
<accession>A0ABY6UAX8</accession>
<reference evidence="2 3" key="1">
    <citation type="submission" date="2019-06" db="EMBL/GenBank/DDBJ databases">
        <authorList>
            <person name="Broberg M."/>
        </authorList>
    </citation>
    <scope>NUCLEOTIDE SEQUENCE [LARGE SCALE GENOMIC DNA]</scope>
</reference>
<dbReference type="EMBL" id="CABFNS010000781">
    <property type="protein sequence ID" value="VUC28158.1"/>
    <property type="molecule type" value="Genomic_DNA"/>
</dbReference>
<name>A0ABY6UAX8_BIOOC</name>
<evidence type="ECO:0000313" key="3">
    <source>
        <dbReference type="Proteomes" id="UP000766486"/>
    </source>
</evidence>
<gene>
    <name evidence="2" type="ORF">CLO192961_LOCUS227153</name>
</gene>